<gene>
    <name evidence="2" type="ORF">XM47_12950</name>
</gene>
<dbReference type="RefSeq" id="WP_048693237.1">
    <property type="nucleotide sequence ID" value="NZ_KQ130494.1"/>
</dbReference>
<evidence type="ECO:0000313" key="3">
    <source>
        <dbReference type="Proteomes" id="UP000037600"/>
    </source>
</evidence>
<dbReference type="PANTHER" id="PTHR38568:SF1">
    <property type="entry name" value="DUF445 DOMAIN-CONTAINING PROTEIN"/>
    <property type="match status" value="1"/>
</dbReference>
<evidence type="ECO:0000256" key="1">
    <source>
        <dbReference type="SAM" id="Phobius"/>
    </source>
</evidence>
<protein>
    <recommendedName>
        <fullName evidence="4">DUF445 domain-containing protein</fullName>
    </recommendedName>
</protein>
<keyword evidence="3" id="KW-1185">Reference proteome</keyword>
<keyword evidence="1" id="KW-0812">Transmembrane</keyword>
<dbReference type="OrthoDB" id="5565224at2"/>
<keyword evidence="1" id="KW-0472">Membrane</keyword>
<name>A0A0J8GPR1_9ALTE</name>
<evidence type="ECO:0000313" key="2">
    <source>
        <dbReference type="EMBL" id="KMT64762.1"/>
    </source>
</evidence>
<keyword evidence="1" id="KW-1133">Transmembrane helix</keyword>
<evidence type="ECO:0008006" key="4">
    <source>
        <dbReference type="Google" id="ProtNLM"/>
    </source>
</evidence>
<dbReference type="PANTHER" id="PTHR38568">
    <property type="entry name" value="DUF445 DOMAIN-CONTAINING PROTEIN-RELATED"/>
    <property type="match status" value="1"/>
</dbReference>
<comment type="caution">
    <text evidence="2">The sequence shown here is derived from an EMBL/GenBank/DDBJ whole genome shotgun (WGS) entry which is preliminary data.</text>
</comment>
<feature type="transmembrane region" description="Helical" evidence="1">
    <location>
        <begin position="27"/>
        <end position="48"/>
    </location>
</feature>
<feature type="transmembrane region" description="Helical" evidence="1">
    <location>
        <begin position="5"/>
        <end position="21"/>
    </location>
</feature>
<dbReference type="EMBL" id="LAZL01000021">
    <property type="protein sequence ID" value="KMT64762.1"/>
    <property type="molecule type" value="Genomic_DNA"/>
</dbReference>
<dbReference type="PATRIC" id="fig|1513271.3.peg.2656"/>
<feature type="transmembrane region" description="Helical" evidence="1">
    <location>
        <begin position="212"/>
        <end position="233"/>
    </location>
</feature>
<proteinExistence type="predicted"/>
<dbReference type="AlphaFoldDB" id="A0A0J8GPR1"/>
<sequence length="234" mass="25811">MNKALITNLISAGLVIIGFLSQQPAILTVGLFALSGAATNAIAVHMLFEKVPGFYGSGVVEARFEEFKLAIKNLLMNEFFNEQNIDKFLTDSQGHAQHFNLEPVIDKLDFEPAYDSLVLTINESQFAGMLAMVGGATALEPLKQPFIEKIKIKLIEISQSDEFNQLLKDSIEQPSVIDGLRTKVESIVEKRLNELSPKMVKEIVQKMIKQHLGWLVVWGGVFGGVFGVLAHVLA</sequence>
<reference evidence="2 3" key="1">
    <citation type="submission" date="2015-04" db="EMBL/GenBank/DDBJ databases">
        <title>Draft Genome Sequence of the Novel Agar-Digesting Marine Bacterium Q1.</title>
        <authorList>
            <person name="Li Y."/>
            <person name="Li D."/>
            <person name="Chen G."/>
            <person name="Du Z."/>
        </authorList>
    </citation>
    <scope>NUCLEOTIDE SEQUENCE [LARGE SCALE GENOMIC DNA]</scope>
    <source>
        <strain evidence="2 3">Q1</strain>
    </source>
</reference>
<accession>A0A0J8GPR1</accession>
<dbReference type="Proteomes" id="UP000037600">
    <property type="component" value="Unassembled WGS sequence"/>
</dbReference>
<organism evidence="2 3">
    <name type="scientific">Catenovulum maritimum</name>
    <dbReference type="NCBI Taxonomy" id="1513271"/>
    <lineage>
        <taxon>Bacteria</taxon>
        <taxon>Pseudomonadati</taxon>
        <taxon>Pseudomonadota</taxon>
        <taxon>Gammaproteobacteria</taxon>
        <taxon>Alteromonadales</taxon>
        <taxon>Alteromonadaceae</taxon>
        <taxon>Catenovulum</taxon>
    </lineage>
</organism>
<dbReference type="STRING" id="1513271.XM47_12950"/>